<evidence type="ECO:0000313" key="2">
    <source>
        <dbReference type="EMBL" id="KAJ3492025.1"/>
    </source>
</evidence>
<feature type="region of interest" description="Disordered" evidence="1">
    <location>
        <begin position="84"/>
        <end position="135"/>
    </location>
</feature>
<proteinExistence type="predicted"/>
<protein>
    <submittedName>
        <fullName evidence="2">Uncharacterized protein</fullName>
    </submittedName>
</protein>
<dbReference type="EMBL" id="JANAWD010000004">
    <property type="protein sequence ID" value="KAJ3492025.1"/>
    <property type="molecule type" value="Genomic_DNA"/>
</dbReference>
<keyword evidence="3" id="KW-1185">Reference proteome</keyword>
<evidence type="ECO:0000313" key="3">
    <source>
        <dbReference type="Proteomes" id="UP001212997"/>
    </source>
</evidence>
<gene>
    <name evidence="2" type="ORF">NLI96_g263</name>
</gene>
<feature type="compositionally biased region" description="Acidic residues" evidence="1">
    <location>
        <begin position="125"/>
        <end position="135"/>
    </location>
</feature>
<dbReference type="AlphaFoldDB" id="A0AAD5YM62"/>
<comment type="caution">
    <text evidence="2">The sequence shown here is derived from an EMBL/GenBank/DDBJ whole genome shotgun (WGS) entry which is preliminary data.</text>
</comment>
<reference evidence="2" key="1">
    <citation type="submission" date="2022-07" db="EMBL/GenBank/DDBJ databases">
        <title>Genome Sequence of Physisporinus lineatus.</title>
        <authorList>
            <person name="Buettner E."/>
        </authorList>
    </citation>
    <scope>NUCLEOTIDE SEQUENCE</scope>
    <source>
        <strain evidence="2">VT162</strain>
    </source>
</reference>
<dbReference type="Proteomes" id="UP001212997">
    <property type="component" value="Unassembled WGS sequence"/>
</dbReference>
<feature type="region of interest" description="Disordered" evidence="1">
    <location>
        <begin position="10"/>
        <end position="52"/>
    </location>
</feature>
<accession>A0AAD5YM62</accession>
<evidence type="ECO:0000256" key="1">
    <source>
        <dbReference type="SAM" id="MobiDB-lite"/>
    </source>
</evidence>
<name>A0AAD5YM62_9APHY</name>
<sequence length="135" mass="14537">MRDRIYEVHYLSSTSTSSKAHSQQNRVHRQDDPNAHPRCPPAPEGRSSSLRSPASFANVHILLRPTISHPMGLLHKAKGKHIQARSTASTDNVGVASASDDINTDTVESGGDSASENERVLVGDAGDEESVEVEL</sequence>
<organism evidence="2 3">
    <name type="scientific">Meripilus lineatus</name>
    <dbReference type="NCBI Taxonomy" id="2056292"/>
    <lineage>
        <taxon>Eukaryota</taxon>
        <taxon>Fungi</taxon>
        <taxon>Dikarya</taxon>
        <taxon>Basidiomycota</taxon>
        <taxon>Agaricomycotina</taxon>
        <taxon>Agaricomycetes</taxon>
        <taxon>Polyporales</taxon>
        <taxon>Meripilaceae</taxon>
        <taxon>Meripilus</taxon>
    </lineage>
</organism>